<name>A0A0F9PQ92_9ZZZZ</name>
<sequence length="57" mass="6510">MPPDKKLTPQERGTKFQAEYVKLCAKWQCQHVPIPQGRKEGNIIIVDAAMQVMVNDE</sequence>
<protein>
    <submittedName>
        <fullName evidence="1">Uncharacterized protein</fullName>
    </submittedName>
</protein>
<gene>
    <name evidence="1" type="ORF">LCGC14_1189350</name>
</gene>
<accession>A0A0F9PQ92</accession>
<dbReference type="AlphaFoldDB" id="A0A0F9PQ92"/>
<proteinExistence type="predicted"/>
<evidence type="ECO:0000313" key="1">
    <source>
        <dbReference type="EMBL" id="KKM95317.1"/>
    </source>
</evidence>
<comment type="caution">
    <text evidence="1">The sequence shown here is derived from an EMBL/GenBank/DDBJ whole genome shotgun (WGS) entry which is preliminary data.</text>
</comment>
<dbReference type="EMBL" id="LAZR01006022">
    <property type="protein sequence ID" value="KKM95317.1"/>
    <property type="molecule type" value="Genomic_DNA"/>
</dbReference>
<reference evidence="1" key="1">
    <citation type="journal article" date="2015" name="Nature">
        <title>Complex archaea that bridge the gap between prokaryotes and eukaryotes.</title>
        <authorList>
            <person name="Spang A."/>
            <person name="Saw J.H."/>
            <person name="Jorgensen S.L."/>
            <person name="Zaremba-Niedzwiedzka K."/>
            <person name="Martijn J."/>
            <person name="Lind A.E."/>
            <person name="van Eijk R."/>
            <person name="Schleper C."/>
            <person name="Guy L."/>
            <person name="Ettema T.J."/>
        </authorList>
    </citation>
    <scope>NUCLEOTIDE SEQUENCE</scope>
</reference>
<organism evidence="1">
    <name type="scientific">marine sediment metagenome</name>
    <dbReference type="NCBI Taxonomy" id="412755"/>
    <lineage>
        <taxon>unclassified sequences</taxon>
        <taxon>metagenomes</taxon>
        <taxon>ecological metagenomes</taxon>
    </lineage>
</organism>